<accession>A0ABY6L7G9</accession>
<keyword evidence="3" id="KW-1185">Reference proteome</keyword>
<dbReference type="CDD" id="cd09276">
    <property type="entry name" value="Rnase_HI_RT_non_LTR"/>
    <property type="match status" value="1"/>
</dbReference>
<organism evidence="2 3">
    <name type="scientific">Cordylochernes scorpioides</name>
    <dbReference type="NCBI Taxonomy" id="51811"/>
    <lineage>
        <taxon>Eukaryota</taxon>
        <taxon>Metazoa</taxon>
        <taxon>Ecdysozoa</taxon>
        <taxon>Arthropoda</taxon>
        <taxon>Chelicerata</taxon>
        <taxon>Arachnida</taxon>
        <taxon>Pseudoscorpiones</taxon>
        <taxon>Cheliferoidea</taxon>
        <taxon>Chernetidae</taxon>
        <taxon>Cordylochernes</taxon>
    </lineage>
</organism>
<proteinExistence type="predicted"/>
<evidence type="ECO:0000259" key="1">
    <source>
        <dbReference type="Pfam" id="PF00078"/>
    </source>
</evidence>
<dbReference type="InterPro" id="IPR012337">
    <property type="entry name" value="RNaseH-like_sf"/>
</dbReference>
<dbReference type="Proteomes" id="UP001235939">
    <property type="component" value="Chromosome 14"/>
</dbReference>
<dbReference type="Pfam" id="PF00078">
    <property type="entry name" value="RVT_1"/>
    <property type="match status" value="1"/>
</dbReference>
<evidence type="ECO:0000313" key="3">
    <source>
        <dbReference type="Proteomes" id="UP001235939"/>
    </source>
</evidence>
<dbReference type="InterPro" id="IPR000477">
    <property type="entry name" value="RT_dom"/>
</dbReference>
<reference evidence="2 3" key="1">
    <citation type="submission" date="2022-01" db="EMBL/GenBank/DDBJ databases">
        <title>A chromosomal length assembly of Cordylochernes scorpioides.</title>
        <authorList>
            <person name="Zeh D."/>
            <person name="Zeh J."/>
        </authorList>
    </citation>
    <scope>NUCLEOTIDE SEQUENCE [LARGE SCALE GENOMIC DNA]</scope>
    <source>
        <strain evidence="2">IN4F17</strain>
        <tissue evidence="2">Whole Body</tissue>
    </source>
</reference>
<dbReference type="InterPro" id="IPR036397">
    <property type="entry name" value="RNaseH_sf"/>
</dbReference>
<dbReference type="Gene3D" id="3.30.420.10">
    <property type="entry name" value="Ribonuclease H-like superfamily/Ribonuclease H"/>
    <property type="match status" value="1"/>
</dbReference>
<gene>
    <name evidence="2" type="ORF">LAZ67_14002640</name>
</gene>
<dbReference type="SUPFAM" id="SSF53098">
    <property type="entry name" value="Ribonuclease H-like"/>
    <property type="match status" value="1"/>
</dbReference>
<evidence type="ECO:0000313" key="2">
    <source>
        <dbReference type="EMBL" id="UYV76973.1"/>
    </source>
</evidence>
<sequence>MINRLGGPIQECATGCVRARVIPPPEANCPPWEPACDPCPSGAEPQPQEMIAFVWAQLGLFTQNLCDTAVLDLSSWSRGPRHHHLLSGEVRDLRIHRMSLETHWRFSTKFCSAGRGAIFIVHSGSCCGPILWNILVNTVFQEELPEGARLVLYADDQFLIIEAASRAKAEKCVETSLQILSIWAHDSGLKFNVSKTKALSFKPRDIRTKRKGIKWEHKPAIRMEGRRVALVNRMTILGVVIDDKMGWQYQAEEMVARGREALCRPVLVGSQQGGGGGEKEGTIFRNLCLSCVEPILLYASGAWWRRNRDQKVATTLERVQRTAALRITGGYRTTSSEAFLTSENREDALGLEAGALESKRIPRKPPQWLPKWNWSPGGPTGIGTEVFTDCSKSGTNTGAGVVIFTNGELIFQESLTLRVDELVFSAELVAIRVALRVCAEKNFSPDCLYSDCMSALVAINLEKGQLAHQIIQELEMMTRAPELPWFRRHSLIEGNEFADRIAKAECFRGRSLRTPVTKKEVYRRIRGHVQDLWLDRWRNSVKGREEERRRARGAIESKLLRNHSKLLKKAHEVAAELFLSWEVFITASYCWGIMIRDYKSFVQIALLRNRFHPYDDMCRGGVHYGQLWEVFITASYCWGIMIRDYKSFVQIALLRNRFHPNDDMCRGGVHYGQLCESVVLRHHDP</sequence>
<dbReference type="EMBL" id="CP092876">
    <property type="protein sequence ID" value="UYV76973.1"/>
    <property type="molecule type" value="Genomic_DNA"/>
</dbReference>
<name>A0ABY6L7G9_9ARAC</name>
<protein>
    <recommendedName>
        <fullName evidence="1">Reverse transcriptase domain-containing protein</fullName>
    </recommendedName>
</protein>
<feature type="domain" description="Reverse transcriptase" evidence="1">
    <location>
        <begin position="120"/>
        <end position="209"/>
    </location>
</feature>
<dbReference type="PANTHER" id="PTHR33332">
    <property type="entry name" value="REVERSE TRANSCRIPTASE DOMAIN-CONTAINING PROTEIN"/>
    <property type="match status" value="1"/>
</dbReference>